<dbReference type="InterPro" id="IPR016187">
    <property type="entry name" value="CTDL_fold"/>
</dbReference>
<comment type="subcellular location">
    <subcellularLocation>
        <location evidence="1">Cell membrane</location>
        <topology evidence="1">Single-pass type II membrane protein</topology>
    </subcellularLocation>
</comment>
<dbReference type="SMART" id="SM00034">
    <property type="entry name" value="CLECT"/>
    <property type="match status" value="1"/>
</dbReference>
<dbReference type="PROSITE" id="PS50041">
    <property type="entry name" value="C_TYPE_LECTIN_2"/>
    <property type="match status" value="1"/>
</dbReference>
<keyword evidence="3" id="KW-1133">Transmembrane helix</keyword>
<dbReference type="InterPro" id="IPR050828">
    <property type="entry name" value="C-type_lectin/matrix_domain"/>
</dbReference>
<dbReference type="GO" id="GO:0030246">
    <property type="term" value="F:carbohydrate binding"/>
    <property type="evidence" value="ECO:0007669"/>
    <property type="project" value="UniProtKB-KW"/>
</dbReference>
<dbReference type="AlphaFoldDB" id="A0A2G9R6S0"/>
<evidence type="ECO:0000256" key="3">
    <source>
        <dbReference type="SAM" id="Phobius"/>
    </source>
</evidence>
<dbReference type="OrthoDB" id="9906043at2759"/>
<sequence length="179" mass="20958">NIKKPNRVIKDIFICPMREITKEAEHLRLVITQDTAKPKPEILQHLSRYGTKKHIGESVLYIILTFALINIVIIAALWTVYSVRGKCNVCPEVILEAPCEDDWIWYRKKCYYFSKKYDEWQNSQDFCVSHNASLALIDSQEELEFLQRFKGSSDHWIGLKREDNGGLWMWTNGSVFNDT</sequence>
<dbReference type="GO" id="GO:0005886">
    <property type="term" value="C:plasma membrane"/>
    <property type="evidence" value="ECO:0007669"/>
    <property type="project" value="UniProtKB-SubCell"/>
</dbReference>
<dbReference type="CDD" id="cd03593">
    <property type="entry name" value="CLECT_NK_receptors_like"/>
    <property type="match status" value="1"/>
</dbReference>
<reference evidence="6" key="1">
    <citation type="journal article" date="2017" name="Nat. Commun.">
        <title>The North American bullfrog draft genome provides insight into hormonal regulation of long noncoding RNA.</title>
        <authorList>
            <person name="Hammond S.A."/>
            <person name="Warren R.L."/>
            <person name="Vandervalk B.P."/>
            <person name="Kucuk E."/>
            <person name="Khan H."/>
            <person name="Gibb E.A."/>
            <person name="Pandoh P."/>
            <person name="Kirk H."/>
            <person name="Zhao Y."/>
            <person name="Jones M."/>
            <person name="Mungall A.J."/>
            <person name="Coope R."/>
            <person name="Pleasance S."/>
            <person name="Moore R.A."/>
            <person name="Holt R.A."/>
            <person name="Round J.M."/>
            <person name="Ohora S."/>
            <person name="Walle B.V."/>
            <person name="Veldhoen N."/>
            <person name="Helbing C.C."/>
            <person name="Birol I."/>
        </authorList>
    </citation>
    <scope>NUCLEOTIDE SEQUENCE [LARGE SCALE GENOMIC DNA]</scope>
</reference>
<organism evidence="5 6">
    <name type="scientific">Aquarana catesbeiana</name>
    <name type="common">American bullfrog</name>
    <name type="synonym">Rana catesbeiana</name>
    <dbReference type="NCBI Taxonomy" id="8400"/>
    <lineage>
        <taxon>Eukaryota</taxon>
        <taxon>Metazoa</taxon>
        <taxon>Chordata</taxon>
        <taxon>Craniata</taxon>
        <taxon>Vertebrata</taxon>
        <taxon>Euteleostomi</taxon>
        <taxon>Amphibia</taxon>
        <taxon>Batrachia</taxon>
        <taxon>Anura</taxon>
        <taxon>Neobatrachia</taxon>
        <taxon>Ranoidea</taxon>
        <taxon>Ranidae</taxon>
        <taxon>Aquarana</taxon>
    </lineage>
</organism>
<keyword evidence="2" id="KW-0430">Lectin</keyword>
<feature type="domain" description="C-type lectin" evidence="4">
    <location>
        <begin position="106"/>
        <end position="179"/>
    </location>
</feature>
<dbReference type="PANTHER" id="PTHR45710:SF8">
    <property type="entry name" value="RERATING FAMILY MEMBER 4"/>
    <property type="match status" value="1"/>
</dbReference>
<protein>
    <recommendedName>
        <fullName evidence="4">C-type lectin domain-containing protein</fullName>
    </recommendedName>
</protein>
<gene>
    <name evidence="5" type="ORF">AB205_0137210</name>
</gene>
<dbReference type="PANTHER" id="PTHR45710">
    <property type="entry name" value="C-TYPE LECTIN DOMAIN-CONTAINING PROTEIN 180"/>
    <property type="match status" value="1"/>
</dbReference>
<keyword evidence="3" id="KW-0472">Membrane</keyword>
<dbReference type="Pfam" id="PF00059">
    <property type="entry name" value="Lectin_C"/>
    <property type="match status" value="1"/>
</dbReference>
<dbReference type="EMBL" id="KV964086">
    <property type="protein sequence ID" value="PIO23549.1"/>
    <property type="molecule type" value="Genomic_DNA"/>
</dbReference>
<dbReference type="InterPro" id="IPR016186">
    <property type="entry name" value="C-type_lectin-like/link_sf"/>
</dbReference>
<feature type="non-terminal residue" evidence="5">
    <location>
        <position position="1"/>
    </location>
</feature>
<dbReference type="InterPro" id="IPR001304">
    <property type="entry name" value="C-type_lectin-like"/>
</dbReference>
<evidence type="ECO:0000256" key="1">
    <source>
        <dbReference type="ARBA" id="ARBA00004401"/>
    </source>
</evidence>
<evidence type="ECO:0000259" key="4">
    <source>
        <dbReference type="PROSITE" id="PS50041"/>
    </source>
</evidence>
<proteinExistence type="predicted"/>
<accession>A0A2G9R6S0</accession>
<name>A0A2G9R6S0_AQUCT</name>
<evidence type="ECO:0000256" key="2">
    <source>
        <dbReference type="ARBA" id="ARBA00022734"/>
    </source>
</evidence>
<dbReference type="Gene3D" id="3.10.100.10">
    <property type="entry name" value="Mannose-Binding Protein A, subunit A"/>
    <property type="match status" value="1"/>
</dbReference>
<keyword evidence="6" id="KW-1185">Reference proteome</keyword>
<dbReference type="SUPFAM" id="SSF56436">
    <property type="entry name" value="C-type lectin-like"/>
    <property type="match status" value="1"/>
</dbReference>
<dbReference type="Proteomes" id="UP000228934">
    <property type="component" value="Unassembled WGS sequence"/>
</dbReference>
<evidence type="ECO:0000313" key="5">
    <source>
        <dbReference type="EMBL" id="PIO23549.1"/>
    </source>
</evidence>
<keyword evidence="3" id="KW-0812">Transmembrane</keyword>
<evidence type="ECO:0000313" key="6">
    <source>
        <dbReference type="Proteomes" id="UP000228934"/>
    </source>
</evidence>
<dbReference type="InterPro" id="IPR033992">
    <property type="entry name" value="NKR-like_CTLD"/>
</dbReference>
<feature type="transmembrane region" description="Helical" evidence="3">
    <location>
        <begin position="58"/>
        <end position="81"/>
    </location>
</feature>